<reference evidence="4" key="1">
    <citation type="journal article" date="2012" name="MBio">
        <title>Comparative genome analysis of Trichophyton rubrum and related dermatophytes reveals candidate genes involved in infection.</title>
        <authorList>
            <person name="Martinez D.A."/>
            <person name="Oliver B.G."/>
            <person name="Graeser Y."/>
            <person name="Goldberg J.M."/>
            <person name="Li W."/>
            <person name="Martinez-Rossi N.M."/>
            <person name="Monod M."/>
            <person name="Shelest E."/>
            <person name="Barton R.C."/>
            <person name="Birch E."/>
            <person name="Brakhage A.A."/>
            <person name="Chen Z."/>
            <person name="Gurr S.J."/>
            <person name="Heiman D."/>
            <person name="Heitman J."/>
            <person name="Kosti I."/>
            <person name="Rossi A."/>
            <person name="Saif S."/>
            <person name="Samalova M."/>
            <person name="Saunders C.W."/>
            <person name="Shea T."/>
            <person name="Summerbell R.C."/>
            <person name="Xu J."/>
            <person name="Young S."/>
            <person name="Zeng Q."/>
            <person name="Birren B.W."/>
            <person name="Cuomo C.A."/>
            <person name="White T.C."/>
        </authorList>
    </citation>
    <scope>NUCLEOTIDE SEQUENCE [LARGE SCALE GENOMIC DNA]</scope>
    <source>
        <strain evidence="4">ATCC MYA-4605 / CBS 113480</strain>
    </source>
</reference>
<keyword evidence="4" id="KW-1185">Reference proteome</keyword>
<feature type="transmembrane region" description="Helical" evidence="2">
    <location>
        <begin position="95"/>
        <end position="121"/>
    </location>
</feature>
<evidence type="ECO:0000256" key="2">
    <source>
        <dbReference type="SAM" id="Phobius"/>
    </source>
</evidence>
<accession>C5FRT2</accession>
<dbReference type="Proteomes" id="UP000002035">
    <property type="component" value="Unassembled WGS sequence"/>
</dbReference>
<dbReference type="GeneID" id="9228745"/>
<name>C5FRT2_ARTOC</name>
<dbReference type="AlphaFoldDB" id="C5FRT2"/>
<gene>
    <name evidence="3" type="ORF">MCYG_05404</name>
</gene>
<sequence>MATHLGVTISAIVVLGLPLYQLGIPDLHQLHTMGWASIIRTLAYYTVYPLVFFSSIFISTLRFLAAPLIELSSHLLYISLLPWRMSTKLEPLYKFFGVAAVIGVATGWALYLFSTYVFLLLNLSPSPRAVSSHWKKHGQSRTGGFSAKSDWATQFVNNSDNKDDFPWRPTRESTLDDPPELSGLRYRRSMATKMSSS</sequence>
<organism evidence="3 4">
    <name type="scientific">Arthroderma otae (strain ATCC MYA-4605 / CBS 113480)</name>
    <name type="common">Microsporum canis</name>
    <dbReference type="NCBI Taxonomy" id="554155"/>
    <lineage>
        <taxon>Eukaryota</taxon>
        <taxon>Fungi</taxon>
        <taxon>Dikarya</taxon>
        <taxon>Ascomycota</taxon>
        <taxon>Pezizomycotina</taxon>
        <taxon>Eurotiomycetes</taxon>
        <taxon>Eurotiomycetidae</taxon>
        <taxon>Onygenales</taxon>
        <taxon>Arthrodermataceae</taxon>
        <taxon>Microsporum</taxon>
    </lineage>
</organism>
<dbReference type="VEuPathDB" id="FungiDB:MCYG_05404"/>
<feature type="transmembrane region" description="Helical" evidence="2">
    <location>
        <begin position="35"/>
        <end position="58"/>
    </location>
</feature>
<evidence type="ECO:0000313" key="3">
    <source>
        <dbReference type="EMBL" id="EEQ32585.1"/>
    </source>
</evidence>
<feature type="transmembrane region" description="Helical" evidence="2">
    <location>
        <begin position="64"/>
        <end position="83"/>
    </location>
</feature>
<feature type="compositionally biased region" description="Basic and acidic residues" evidence="1">
    <location>
        <begin position="160"/>
        <end position="174"/>
    </location>
</feature>
<dbReference type="HOGENOM" id="CLU_1435397_0_0_1"/>
<evidence type="ECO:0000256" key="1">
    <source>
        <dbReference type="SAM" id="MobiDB-lite"/>
    </source>
</evidence>
<evidence type="ECO:0000313" key="4">
    <source>
        <dbReference type="Proteomes" id="UP000002035"/>
    </source>
</evidence>
<keyword evidence="2" id="KW-0812">Transmembrane</keyword>
<dbReference type="OrthoDB" id="4502894at2759"/>
<keyword evidence="2" id="KW-1133">Transmembrane helix</keyword>
<protein>
    <submittedName>
        <fullName evidence="3">Uncharacterized protein</fullName>
    </submittedName>
</protein>
<keyword evidence="2" id="KW-0472">Membrane</keyword>
<dbReference type="OMA" id="SEWATQF"/>
<dbReference type="RefSeq" id="XP_002845535.1">
    <property type="nucleotide sequence ID" value="XM_002845489.1"/>
</dbReference>
<feature type="region of interest" description="Disordered" evidence="1">
    <location>
        <begin position="157"/>
        <end position="197"/>
    </location>
</feature>
<dbReference type="EMBL" id="DS995705">
    <property type="protein sequence ID" value="EEQ32585.1"/>
    <property type="molecule type" value="Genomic_DNA"/>
</dbReference>
<proteinExistence type="predicted"/>
<feature type="transmembrane region" description="Helical" evidence="2">
    <location>
        <begin position="6"/>
        <end position="23"/>
    </location>
</feature>
<dbReference type="eggNOG" id="ENOG502T0FP">
    <property type="taxonomic scope" value="Eukaryota"/>
</dbReference>